<dbReference type="SUPFAM" id="SSF50475">
    <property type="entry name" value="FMN-binding split barrel"/>
    <property type="match status" value="1"/>
</dbReference>
<sequence length="260" mass="27598">MPIPVADGLRAIGPAASNGAVSNWRTGMVCHASHGGPIGQGGSGMSVFFGETHRQLQDAHGTRRLADRLEGNAHAVFEEAERLFIESAAMVFISSVDDSGQPTVSYKGGAPGFVRITGPGELAVPNYDGNGMFMSLGNIAANPKVGLLFIDFERPHRLRVHGRAMLAEDEALVGLYPGADCVVRIVATEIFVNCGRYIHQSAGSRLSPHLPGADGSQPFPAWKRLDLFDGALPQGDAERVERLGGPIPLEDYRGEADPTS</sequence>
<dbReference type="Pfam" id="PF01243">
    <property type="entry name" value="PNPOx_N"/>
    <property type="match status" value="1"/>
</dbReference>
<proteinExistence type="predicted"/>
<evidence type="ECO:0000259" key="2">
    <source>
        <dbReference type="Pfam" id="PF01243"/>
    </source>
</evidence>
<protein>
    <submittedName>
        <fullName evidence="3">Pyridoxamine 5'-phosphate oxidase family protein</fullName>
    </submittedName>
</protein>
<dbReference type="Gene3D" id="2.30.110.10">
    <property type="entry name" value="Electron Transport, Fmn-binding Protein, Chain A"/>
    <property type="match status" value="1"/>
</dbReference>
<evidence type="ECO:0000256" key="1">
    <source>
        <dbReference type="SAM" id="MobiDB-lite"/>
    </source>
</evidence>
<feature type="domain" description="Pyridoxamine 5'-phosphate oxidase N-terminal" evidence="2">
    <location>
        <begin position="78"/>
        <end position="172"/>
    </location>
</feature>
<name>A0A371WYC5_9HYPH</name>
<dbReference type="EMBL" id="QURL01000010">
    <property type="protein sequence ID" value="RFC61990.1"/>
    <property type="molecule type" value="Genomic_DNA"/>
</dbReference>
<dbReference type="Proteomes" id="UP000264310">
    <property type="component" value="Unassembled WGS sequence"/>
</dbReference>
<comment type="caution">
    <text evidence="3">The sequence shown here is derived from an EMBL/GenBank/DDBJ whole genome shotgun (WGS) entry which is preliminary data.</text>
</comment>
<dbReference type="AlphaFoldDB" id="A0A371WYC5"/>
<organism evidence="3 4">
    <name type="scientific">Fulvimarina endophytica</name>
    <dbReference type="NCBI Taxonomy" id="2293836"/>
    <lineage>
        <taxon>Bacteria</taxon>
        <taxon>Pseudomonadati</taxon>
        <taxon>Pseudomonadota</taxon>
        <taxon>Alphaproteobacteria</taxon>
        <taxon>Hyphomicrobiales</taxon>
        <taxon>Aurantimonadaceae</taxon>
        <taxon>Fulvimarina</taxon>
    </lineage>
</organism>
<dbReference type="InterPro" id="IPR011576">
    <property type="entry name" value="Pyridox_Oxase_N"/>
</dbReference>
<dbReference type="PANTHER" id="PTHR42815:SF2">
    <property type="entry name" value="FAD-BINDING, PUTATIVE (AFU_ORTHOLOGUE AFUA_6G07600)-RELATED"/>
    <property type="match status" value="1"/>
</dbReference>
<reference evidence="3 4" key="1">
    <citation type="submission" date="2018-08" db="EMBL/GenBank/DDBJ databases">
        <title>Fulvimarina sp. 85, whole genome shotgun sequence.</title>
        <authorList>
            <person name="Tuo L."/>
        </authorList>
    </citation>
    <scope>NUCLEOTIDE SEQUENCE [LARGE SCALE GENOMIC DNA]</scope>
    <source>
        <strain evidence="3 4">85</strain>
    </source>
</reference>
<feature type="compositionally biased region" description="Basic and acidic residues" evidence="1">
    <location>
        <begin position="250"/>
        <end position="260"/>
    </location>
</feature>
<evidence type="ECO:0000313" key="4">
    <source>
        <dbReference type="Proteomes" id="UP000264310"/>
    </source>
</evidence>
<dbReference type="InterPro" id="IPR012349">
    <property type="entry name" value="Split_barrel_FMN-bd"/>
</dbReference>
<evidence type="ECO:0000313" key="3">
    <source>
        <dbReference type="EMBL" id="RFC61990.1"/>
    </source>
</evidence>
<gene>
    <name evidence="3" type="ORF">DYI37_18220</name>
</gene>
<keyword evidence="4" id="KW-1185">Reference proteome</keyword>
<accession>A0A371WYC5</accession>
<dbReference type="PANTHER" id="PTHR42815">
    <property type="entry name" value="FAD-BINDING, PUTATIVE (AFU_ORTHOLOGUE AFUA_6G07600)-RELATED"/>
    <property type="match status" value="1"/>
</dbReference>
<feature type="region of interest" description="Disordered" evidence="1">
    <location>
        <begin position="238"/>
        <end position="260"/>
    </location>
</feature>